<keyword evidence="2 7" id="KW-0547">Nucleotide-binding</keyword>
<dbReference type="GO" id="GO:0043023">
    <property type="term" value="F:ribosomal large subunit binding"/>
    <property type="evidence" value="ECO:0007669"/>
    <property type="project" value="UniProtKB-UniRule"/>
</dbReference>
<keyword evidence="7" id="KW-0540">Nuclease</keyword>
<dbReference type="GO" id="GO:0019843">
    <property type="term" value="F:rRNA binding"/>
    <property type="evidence" value="ECO:0007669"/>
    <property type="project" value="UniProtKB-UniRule"/>
</dbReference>
<dbReference type="Pfam" id="PF00488">
    <property type="entry name" value="MutS_V"/>
    <property type="match status" value="1"/>
</dbReference>
<sequence>MGKEEQQLQLDEVRGRIASFCKSERGKRRASEDGWLSKDSLRVELSRLDEMSFLVSRYGIPPIDSYLDLRPYLERAVKGGALEPSELLDIAFEEEAVSSLKAFMEEAGEPPLLLEFVRGILSFTSLRNEIRRCIDPSKIILDRASDGLRYVRNQLRATRRAIEEKLPKLIGEFREFLSSATLTEREGHYCLPVKLAYRSKVPGLILGRSGSGGTIFVEPSSLTSLNEKLADLLEVEKDEEAKVLRRLSSEVSSFSAAIEDANGKLGYFDFLLGKELFREDIKGHVAAISESGNLVLPDARHPLLDKAKAVANSFSLSRQNRVYVISGPNAGGKTVALKTVGLLSLMFKLGYPLPTEQGAELPYFAHVNVDIGDSQSIDDNLSTFSGHIRNIARAIDGVGEDDLVLLDEVGTGTSPHEGEALAIAILKYLLSRGCYALISSHFEGVKAYALSAKGAKNASMEFDLETLSPTYRLLDGVPGESYGLLAATRYGLSDEIVDEAKRIDKEGQDSSVSASIRKLSETIEENDRLQKRLFEEKAELERRLSESKKKESELDRRLRDFESELKRKEEDVIAKAKRRAEQAIKSLSTPGVKLHEAIKAKEELQRMQSPVEKPKAISDPRQFKEGDYVEVPDYALSGTITKIRGKKAEVSSAKGMSFTVELSSCLKSQPAKSEQESLKGAVVDVVGKSGLSLECNLIGLHYDEAKEELAHYLDACRVKNYKRVRIIHGLGSGALKRMTAEYCKNAKFVESIEPAGEAEGGAGATVVHLR</sequence>
<evidence type="ECO:0000256" key="7">
    <source>
        <dbReference type="HAMAP-Rule" id="MF_00092"/>
    </source>
</evidence>
<dbReference type="SMART" id="SM00533">
    <property type="entry name" value="MUTSd"/>
    <property type="match status" value="1"/>
</dbReference>
<evidence type="ECO:0000256" key="4">
    <source>
        <dbReference type="ARBA" id="ARBA00022840"/>
    </source>
</evidence>
<dbReference type="EC" id="3.6.4.-" evidence="7"/>
<dbReference type="NCBIfam" id="TIGR01069">
    <property type="entry name" value="mutS2"/>
    <property type="match status" value="1"/>
</dbReference>
<dbReference type="SMART" id="SM00463">
    <property type="entry name" value="SMR"/>
    <property type="match status" value="1"/>
</dbReference>
<reference evidence="10" key="1">
    <citation type="submission" date="2020-10" db="EMBL/GenBank/DDBJ databases">
        <authorList>
            <person name="Gilroy R."/>
        </authorList>
    </citation>
    <scope>NUCLEOTIDE SEQUENCE</scope>
    <source>
        <strain evidence="10">ChiGjej1B1-22543</strain>
    </source>
</reference>
<keyword evidence="8" id="KW-0175">Coiled coil</keyword>
<dbReference type="SUPFAM" id="SSF160443">
    <property type="entry name" value="SMR domain-like"/>
    <property type="match status" value="1"/>
</dbReference>
<evidence type="ECO:0000256" key="1">
    <source>
        <dbReference type="ARBA" id="ARBA00022730"/>
    </source>
</evidence>
<evidence type="ECO:0000256" key="6">
    <source>
        <dbReference type="ARBA" id="ARBA00023125"/>
    </source>
</evidence>
<dbReference type="InterPro" id="IPR045076">
    <property type="entry name" value="MutS"/>
</dbReference>
<keyword evidence="5 7" id="KW-0694">RNA-binding</keyword>
<dbReference type="PIRSF" id="PIRSF005814">
    <property type="entry name" value="MutS_YshD"/>
    <property type="match status" value="1"/>
</dbReference>
<keyword evidence="3 7" id="KW-0378">Hydrolase</keyword>
<name>A0A9D1S3T0_9FIRM</name>
<comment type="function">
    <text evidence="7">Endonuclease that is involved in the suppression of homologous recombination and thus may have a key role in the control of bacterial genetic diversity.</text>
</comment>
<comment type="function">
    <text evidence="7">Acts as a ribosome collision sensor, splitting the ribosome into its 2 subunits. Detects stalled/collided 70S ribosomes which it binds and splits by an ATP-hydrolysis driven conformational change. Acts upstream of the ribosome quality control system (RQC), a ribosome-associated complex that mediates the extraction of incompletely synthesized nascent chains from stalled ribosomes and their subsequent degradation. Probably generates substrates for RQC.</text>
</comment>
<accession>A0A9D1S3T0</accession>
<feature type="coiled-coil region" evidence="8">
    <location>
        <begin position="222"/>
        <end position="250"/>
    </location>
</feature>
<dbReference type="GO" id="GO:0045910">
    <property type="term" value="P:negative regulation of DNA recombination"/>
    <property type="evidence" value="ECO:0007669"/>
    <property type="project" value="InterPro"/>
</dbReference>
<dbReference type="InterPro" id="IPR005747">
    <property type="entry name" value="MutS2"/>
</dbReference>
<dbReference type="AlphaFoldDB" id="A0A9D1S3T0"/>
<reference evidence="10" key="2">
    <citation type="journal article" date="2021" name="PeerJ">
        <title>Extensive microbial diversity within the chicken gut microbiome revealed by metagenomics and culture.</title>
        <authorList>
            <person name="Gilroy R."/>
            <person name="Ravi A."/>
            <person name="Getino M."/>
            <person name="Pursley I."/>
            <person name="Horton D.L."/>
            <person name="Alikhan N.F."/>
            <person name="Baker D."/>
            <person name="Gharbi K."/>
            <person name="Hall N."/>
            <person name="Watson M."/>
            <person name="Adriaenssens E.M."/>
            <person name="Foster-Nyarko E."/>
            <person name="Jarju S."/>
            <person name="Secka A."/>
            <person name="Antonio M."/>
            <person name="Oren A."/>
            <person name="Chaudhuri R.R."/>
            <person name="La Ragione R."/>
            <person name="Hildebrand F."/>
            <person name="Pallen M.J."/>
        </authorList>
    </citation>
    <scope>NUCLEOTIDE SEQUENCE</scope>
    <source>
        <strain evidence="10">ChiGjej1B1-22543</strain>
    </source>
</reference>
<dbReference type="PANTHER" id="PTHR48466">
    <property type="entry name" value="OS10G0509000 PROTEIN-RELATED"/>
    <property type="match status" value="1"/>
</dbReference>
<dbReference type="GO" id="GO:0030983">
    <property type="term" value="F:mismatched DNA binding"/>
    <property type="evidence" value="ECO:0007669"/>
    <property type="project" value="InterPro"/>
</dbReference>
<keyword evidence="1 7" id="KW-0699">rRNA-binding</keyword>
<evidence type="ECO:0000259" key="9">
    <source>
        <dbReference type="PROSITE" id="PS50828"/>
    </source>
</evidence>
<dbReference type="EMBL" id="DVMV01000028">
    <property type="protein sequence ID" value="HIU45413.1"/>
    <property type="molecule type" value="Genomic_DNA"/>
</dbReference>
<dbReference type="InterPro" id="IPR007696">
    <property type="entry name" value="DNA_mismatch_repair_MutS_core"/>
</dbReference>
<dbReference type="SUPFAM" id="SSF52540">
    <property type="entry name" value="P-loop containing nucleoside triphosphate hydrolases"/>
    <property type="match status" value="1"/>
</dbReference>
<comment type="caution">
    <text evidence="10">The sequence shown here is derived from an EMBL/GenBank/DDBJ whole genome shotgun (WGS) entry which is preliminary data.</text>
</comment>
<feature type="binding site" evidence="7">
    <location>
        <begin position="327"/>
        <end position="334"/>
    </location>
    <ligand>
        <name>ATP</name>
        <dbReference type="ChEBI" id="CHEBI:30616"/>
    </ligand>
</feature>
<dbReference type="SUPFAM" id="SSF48334">
    <property type="entry name" value="DNA repair protein MutS, domain III"/>
    <property type="match status" value="1"/>
</dbReference>
<protein>
    <recommendedName>
        <fullName evidence="7">Endonuclease MutS2</fullName>
        <ecNumber evidence="7">3.1.-.-</ecNumber>
    </recommendedName>
    <alternativeName>
        <fullName evidence="7">Ribosome-associated protein quality control-upstream factor</fullName>
        <shortName evidence="7">RQC-upstream factor</shortName>
        <shortName evidence="7">RqcU</shortName>
        <ecNumber evidence="7">3.6.4.-</ecNumber>
    </alternativeName>
</protein>
<keyword evidence="6 7" id="KW-0238">DNA-binding</keyword>
<dbReference type="EC" id="3.1.-.-" evidence="7"/>
<dbReference type="PANTHER" id="PTHR48466:SF2">
    <property type="entry name" value="OS10G0509000 PROTEIN"/>
    <property type="match status" value="1"/>
</dbReference>
<evidence type="ECO:0000313" key="10">
    <source>
        <dbReference type="EMBL" id="HIU45413.1"/>
    </source>
</evidence>
<dbReference type="HAMAP" id="MF_00092">
    <property type="entry name" value="MutS2"/>
    <property type="match status" value="1"/>
</dbReference>
<dbReference type="InterPro" id="IPR002625">
    <property type="entry name" value="Smr_dom"/>
</dbReference>
<dbReference type="PROSITE" id="PS50828">
    <property type="entry name" value="SMR"/>
    <property type="match status" value="1"/>
</dbReference>
<dbReference type="GO" id="GO:0140664">
    <property type="term" value="F:ATP-dependent DNA damage sensor activity"/>
    <property type="evidence" value="ECO:0007669"/>
    <property type="project" value="InterPro"/>
</dbReference>
<dbReference type="InterPro" id="IPR036187">
    <property type="entry name" value="DNA_mismatch_repair_MutS_sf"/>
</dbReference>
<dbReference type="InterPro" id="IPR000432">
    <property type="entry name" value="DNA_mismatch_repair_MutS_C"/>
</dbReference>
<dbReference type="GO" id="GO:0005524">
    <property type="term" value="F:ATP binding"/>
    <property type="evidence" value="ECO:0007669"/>
    <property type="project" value="UniProtKB-UniRule"/>
</dbReference>
<dbReference type="Pfam" id="PF01713">
    <property type="entry name" value="Smr"/>
    <property type="match status" value="1"/>
</dbReference>
<dbReference type="GO" id="GO:0006298">
    <property type="term" value="P:mismatch repair"/>
    <property type="evidence" value="ECO:0007669"/>
    <property type="project" value="InterPro"/>
</dbReference>
<dbReference type="Gene3D" id="3.40.50.300">
    <property type="entry name" value="P-loop containing nucleotide triphosphate hydrolases"/>
    <property type="match status" value="1"/>
</dbReference>
<keyword evidence="7" id="KW-0255">Endonuclease</keyword>
<dbReference type="SMART" id="SM00534">
    <property type="entry name" value="MUTSac"/>
    <property type="match status" value="1"/>
</dbReference>
<comment type="similarity">
    <text evidence="7">Belongs to the DNA mismatch repair MutS family. MutS2 subfamily.</text>
</comment>
<keyword evidence="4 7" id="KW-0067">ATP-binding</keyword>
<evidence type="ECO:0000256" key="2">
    <source>
        <dbReference type="ARBA" id="ARBA00022741"/>
    </source>
</evidence>
<evidence type="ECO:0000256" key="8">
    <source>
        <dbReference type="SAM" id="Coils"/>
    </source>
</evidence>
<comment type="subunit">
    <text evidence="7">Homodimer. Binds to stalled ribosomes, contacting rRNA.</text>
</comment>
<dbReference type="GO" id="GO:0072344">
    <property type="term" value="P:rescue of stalled ribosome"/>
    <property type="evidence" value="ECO:0007669"/>
    <property type="project" value="UniProtKB-UniRule"/>
</dbReference>
<dbReference type="Proteomes" id="UP000824070">
    <property type="component" value="Unassembled WGS sequence"/>
</dbReference>
<dbReference type="FunFam" id="3.40.50.300:FF:000830">
    <property type="entry name" value="Endonuclease MutS2"/>
    <property type="match status" value="1"/>
</dbReference>
<gene>
    <name evidence="7" type="primary">mutS2</name>
    <name evidence="7" type="synonym">rqcU</name>
    <name evidence="10" type="ORF">IAC52_03860</name>
</gene>
<evidence type="ECO:0000256" key="3">
    <source>
        <dbReference type="ARBA" id="ARBA00022801"/>
    </source>
</evidence>
<dbReference type="InterPro" id="IPR036063">
    <property type="entry name" value="Smr_dom_sf"/>
</dbReference>
<dbReference type="GO" id="GO:0004519">
    <property type="term" value="F:endonuclease activity"/>
    <property type="evidence" value="ECO:0007669"/>
    <property type="project" value="UniProtKB-UniRule"/>
</dbReference>
<feature type="coiled-coil region" evidence="8">
    <location>
        <begin position="519"/>
        <end position="586"/>
    </location>
</feature>
<feature type="domain" description="Smr" evidence="9">
    <location>
        <begin position="695"/>
        <end position="770"/>
    </location>
</feature>
<evidence type="ECO:0000313" key="11">
    <source>
        <dbReference type="Proteomes" id="UP000824070"/>
    </source>
</evidence>
<evidence type="ECO:0000256" key="5">
    <source>
        <dbReference type="ARBA" id="ARBA00022884"/>
    </source>
</evidence>
<dbReference type="Gene3D" id="3.30.1370.110">
    <property type="match status" value="1"/>
</dbReference>
<dbReference type="InterPro" id="IPR027417">
    <property type="entry name" value="P-loop_NTPase"/>
</dbReference>
<organism evidence="10 11">
    <name type="scientific">Candidatus Alloenteromonas pullicola</name>
    <dbReference type="NCBI Taxonomy" id="2840784"/>
    <lineage>
        <taxon>Bacteria</taxon>
        <taxon>Bacillati</taxon>
        <taxon>Bacillota</taxon>
        <taxon>Bacillota incertae sedis</taxon>
        <taxon>Candidatus Alloenteromonas</taxon>
    </lineage>
</organism>
<proteinExistence type="inferred from homology"/>
<dbReference type="GO" id="GO:0016887">
    <property type="term" value="F:ATP hydrolysis activity"/>
    <property type="evidence" value="ECO:0007669"/>
    <property type="project" value="InterPro"/>
</dbReference>